<proteinExistence type="predicted"/>
<dbReference type="AlphaFoldDB" id="A0A5N5QW18"/>
<keyword evidence="4" id="KW-1185">Reference proteome</keyword>
<reference evidence="3 4" key="1">
    <citation type="journal article" date="2019" name="Fungal Biol. Biotechnol.">
        <title>Draft genome sequence of fastidious pathogen Ceratobasidium theobromae, which causes vascular-streak dieback in Theobroma cacao.</title>
        <authorList>
            <person name="Ali S.S."/>
            <person name="Asman A."/>
            <person name="Shao J."/>
            <person name="Firmansyah A.P."/>
            <person name="Susilo A.W."/>
            <person name="Rosmana A."/>
            <person name="McMahon P."/>
            <person name="Junaid M."/>
            <person name="Guest D."/>
            <person name="Kheng T.Y."/>
            <person name="Meinhardt L.W."/>
            <person name="Bailey B.A."/>
        </authorList>
    </citation>
    <scope>NUCLEOTIDE SEQUENCE [LARGE SCALE GENOMIC DNA]</scope>
    <source>
        <strain evidence="3 4">CT2</strain>
    </source>
</reference>
<dbReference type="InterPro" id="IPR001900">
    <property type="entry name" value="RNase_II/R"/>
</dbReference>
<dbReference type="SUPFAM" id="SSF50249">
    <property type="entry name" value="Nucleic acid-binding proteins"/>
    <property type="match status" value="1"/>
</dbReference>
<feature type="region of interest" description="Disordered" evidence="1">
    <location>
        <begin position="29"/>
        <end position="48"/>
    </location>
</feature>
<dbReference type="GO" id="GO:0003723">
    <property type="term" value="F:RNA binding"/>
    <property type="evidence" value="ECO:0007669"/>
    <property type="project" value="InterPro"/>
</dbReference>
<dbReference type="GO" id="GO:0006402">
    <property type="term" value="P:mRNA catabolic process"/>
    <property type="evidence" value="ECO:0007669"/>
    <property type="project" value="TreeGrafter"/>
</dbReference>
<feature type="domain" description="RNB" evidence="2">
    <location>
        <begin position="485"/>
        <end position="843"/>
    </location>
</feature>
<accession>A0A5N5QW18</accession>
<organism evidence="3 4">
    <name type="scientific">Ceratobasidium theobromae</name>
    <dbReference type="NCBI Taxonomy" id="1582974"/>
    <lineage>
        <taxon>Eukaryota</taxon>
        <taxon>Fungi</taxon>
        <taxon>Dikarya</taxon>
        <taxon>Basidiomycota</taxon>
        <taxon>Agaricomycotina</taxon>
        <taxon>Agaricomycetes</taxon>
        <taxon>Cantharellales</taxon>
        <taxon>Ceratobasidiaceae</taxon>
        <taxon>Ceratobasidium</taxon>
    </lineage>
</organism>
<name>A0A5N5QW18_9AGAM</name>
<evidence type="ECO:0000313" key="4">
    <source>
        <dbReference type="Proteomes" id="UP000383932"/>
    </source>
</evidence>
<protein>
    <recommendedName>
        <fullName evidence="2">RNB domain-containing protein</fullName>
    </recommendedName>
</protein>
<dbReference type="EMBL" id="SSOP01000006">
    <property type="protein sequence ID" value="KAB5595819.1"/>
    <property type="molecule type" value="Genomic_DNA"/>
</dbReference>
<evidence type="ECO:0000313" key="3">
    <source>
        <dbReference type="EMBL" id="KAB5595819.1"/>
    </source>
</evidence>
<dbReference type="GO" id="GO:0000175">
    <property type="term" value="F:3'-5'-RNA exonuclease activity"/>
    <property type="evidence" value="ECO:0007669"/>
    <property type="project" value="TreeGrafter"/>
</dbReference>
<gene>
    <name evidence="3" type="ORF">CTheo_832</name>
</gene>
<dbReference type="PANTHER" id="PTHR23355">
    <property type="entry name" value="RIBONUCLEASE"/>
    <property type="match status" value="1"/>
</dbReference>
<comment type="caution">
    <text evidence="3">The sequence shown here is derived from an EMBL/GenBank/DDBJ whole genome shotgun (WGS) entry which is preliminary data.</text>
</comment>
<evidence type="ECO:0000256" key="1">
    <source>
        <dbReference type="SAM" id="MobiDB-lite"/>
    </source>
</evidence>
<dbReference type="OrthoDB" id="2285229at2759"/>
<evidence type="ECO:0000259" key="2">
    <source>
        <dbReference type="SMART" id="SM00955"/>
    </source>
</evidence>
<dbReference type="PANTHER" id="PTHR23355:SF65">
    <property type="entry name" value="EXORIBONUCLEASE CYT-4, PUTATIVE (AFU_ORTHOLOGUE AFUA_7G01550)-RELATED"/>
    <property type="match status" value="1"/>
</dbReference>
<dbReference type="SMART" id="SM00955">
    <property type="entry name" value="RNB"/>
    <property type="match status" value="1"/>
</dbReference>
<dbReference type="InterPro" id="IPR012340">
    <property type="entry name" value="NA-bd_OB-fold"/>
</dbReference>
<dbReference type="InterPro" id="IPR050180">
    <property type="entry name" value="RNR_Ribonuclease"/>
</dbReference>
<dbReference type="Proteomes" id="UP000383932">
    <property type="component" value="Unassembled WGS sequence"/>
</dbReference>
<sequence length="971" mass="107826">MLLAASRHGARSAAAGRLCLTRSATQSTPFFPEFNPRGKRAPNWTTGREGETKRLEKAAKNTLKHIHRGKKGELKKKKSRGLEEFYETRNTVVGATPAGPDFHSEQSIAFNIYEAFPEVFEQAEVGLAPELYVEPGSFVELRRHGFAQWGIVLGYEYTYDGYEVSRTLLSTGEALSHPLRDIQFSVANFAPPELAKRAGTGSFADESNPVEIESRIALGKSLRSLSRRIEQATRVVQSSAKQLYEHAKHPDGKSWSKITLNQGVALIAGDSTPNLELIYAVHQHFMEDSLHYIADTFEHRLSNTFSVRPSEDIQSMQRIIEWVRKDDPVLDEFAAKARIIIEASQSIKQKSKGEAPTRVVFDRNLPKLNDTDHEIINFIRHYLRQRRELQLNPCTLALPSILNKISPSYLPLAGHSAFRLLEDLTFFAPWSDHASQDVDLQLHEFTDTIDTPLPRSDKLPTTTPVTVNDDRISGAKTIDGLDNMRHDFGNLAVYVIDDSTAEELDDGVSIERTTDGSGNVWLHVHIADPTSVLRPDDPVALDAARRAATAYFPEGTYPMLPPTELSLDALVGKKGASINVLTFSLLVNPSGDIIDHNVRASLVRRVHVMRYDDITLGLGGSLIESTWPFGEPKKNPSDSAPRPIPAEDLPDLQLLHQVTRTMAKARISKTDSIVWSQPKAIVSMDKAKILTEPDPRPIPRLYRGFPDINYAVQLGTMNDASHALDLSRALVAECMIGAGRIASLFAQEHGIPMIYRALARPAGAAADKYEALLDKRDPYQGSILYQDALIRQLAQVTAQPMLTPGVHWQLGIPEHEGYVRATSPLRRYLDMLCHWQIKAALHPKSLGVKPPFSMDDLKAMMMKQHLQEQARRRAGNTSILLWAMRYIQNQMASGGHQALKSLEGIVLGRPMNLAKSLVSVVPVMVPQIGLPAGLTGFSVATPPPIGSTVKVEIADMELGYNPRLLVRLKRF</sequence>
<dbReference type="GO" id="GO:0000932">
    <property type="term" value="C:P-body"/>
    <property type="evidence" value="ECO:0007669"/>
    <property type="project" value="TreeGrafter"/>
</dbReference>
<dbReference type="Pfam" id="PF00773">
    <property type="entry name" value="RNB"/>
    <property type="match status" value="1"/>
</dbReference>